<dbReference type="CDD" id="cd16015">
    <property type="entry name" value="LTA_synthase"/>
    <property type="match status" value="1"/>
</dbReference>
<keyword evidence="3 9" id="KW-0812">Transmembrane</keyword>
<keyword evidence="5 9" id="KW-0472">Membrane</keyword>
<evidence type="ECO:0000256" key="3">
    <source>
        <dbReference type="ARBA" id="ARBA00022692"/>
    </source>
</evidence>
<dbReference type="STRING" id="584708.Apau_2134"/>
<protein>
    <submittedName>
        <fullName evidence="11">Sulfatase</fullName>
    </submittedName>
</protein>
<accession>E3CYG3</accession>
<dbReference type="InterPro" id="IPR012160">
    <property type="entry name" value="LtaS-like"/>
</dbReference>
<evidence type="ECO:0000256" key="2">
    <source>
        <dbReference type="ARBA" id="ARBA00022475"/>
    </source>
</evidence>
<dbReference type="eggNOG" id="COG1368">
    <property type="taxonomic scope" value="Bacteria"/>
</dbReference>
<keyword evidence="7" id="KW-0479">Metal-binding</keyword>
<feature type="active site" evidence="6">
    <location>
        <position position="303"/>
    </location>
</feature>
<dbReference type="PANTHER" id="PTHR47371">
    <property type="entry name" value="LIPOTEICHOIC ACID SYNTHASE"/>
    <property type="match status" value="1"/>
</dbReference>
<evidence type="ECO:0000256" key="7">
    <source>
        <dbReference type="PIRSR" id="PIRSR005091-2"/>
    </source>
</evidence>
<dbReference type="Gene3D" id="3.30.1120.170">
    <property type="match status" value="1"/>
</dbReference>
<dbReference type="EMBL" id="CM001022">
    <property type="protein sequence ID" value="EFQ24545.1"/>
    <property type="molecule type" value="Genomic_DNA"/>
</dbReference>
<evidence type="ECO:0000256" key="1">
    <source>
        <dbReference type="ARBA" id="ARBA00004651"/>
    </source>
</evidence>
<dbReference type="RefSeq" id="WP_006301786.1">
    <property type="nucleotide sequence ID" value="NZ_CM001022.1"/>
</dbReference>
<dbReference type="PANTHER" id="PTHR47371:SF3">
    <property type="entry name" value="PHOSPHOGLYCEROL TRANSFERASE I"/>
    <property type="match status" value="1"/>
</dbReference>
<feature type="binding site" evidence="7">
    <location>
        <position position="416"/>
    </location>
    <ligand>
        <name>substrate</name>
    </ligand>
</feature>
<keyword evidence="4 9" id="KW-1133">Transmembrane helix</keyword>
<proteinExistence type="predicted"/>
<dbReference type="PaxDb" id="584708-Apau_2134"/>
<feature type="transmembrane region" description="Helical" evidence="9">
    <location>
        <begin position="43"/>
        <end position="63"/>
    </location>
</feature>
<keyword evidence="7" id="KW-0464">Manganese</keyword>
<dbReference type="HOGENOM" id="CLU_021310_0_0_0"/>
<feature type="binding site" evidence="8">
    <location>
        <position position="478"/>
    </location>
    <ligand>
        <name>Mn(2+)</name>
        <dbReference type="ChEBI" id="CHEBI:29035"/>
    </ligand>
</feature>
<name>E3CYG3_9BACT</name>
<gene>
    <name evidence="11" type="ORF">Apau_2134</name>
</gene>
<organism evidence="11 12">
    <name type="scientific">Aminomonas paucivorans DSM 12260</name>
    <dbReference type="NCBI Taxonomy" id="584708"/>
    <lineage>
        <taxon>Bacteria</taxon>
        <taxon>Thermotogati</taxon>
        <taxon>Synergistota</taxon>
        <taxon>Synergistia</taxon>
        <taxon>Synergistales</taxon>
        <taxon>Synergistaceae</taxon>
        <taxon>Aminomonas</taxon>
    </lineage>
</organism>
<evidence type="ECO:0000256" key="5">
    <source>
        <dbReference type="ARBA" id="ARBA00023136"/>
    </source>
</evidence>
<evidence type="ECO:0000256" key="6">
    <source>
        <dbReference type="PIRSR" id="PIRSR005091-1"/>
    </source>
</evidence>
<evidence type="ECO:0000259" key="10">
    <source>
        <dbReference type="Pfam" id="PF00884"/>
    </source>
</evidence>
<evidence type="ECO:0000313" key="11">
    <source>
        <dbReference type="EMBL" id="EFQ24545.1"/>
    </source>
</evidence>
<dbReference type="InterPro" id="IPR017850">
    <property type="entry name" value="Alkaline_phosphatase_core_sf"/>
</dbReference>
<feature type="transmembrane region" description="Helical" evidence="9">
    <location>
        <begin position="12"/>
        <end position="31"/>
    </location>
</feature>
<feature type="binding site" evidence="8">
    <location>
        <position position="261"/>
    </location>
    <ligand>
        <name>Mn(2+)</name>
        <dbReference type="ChEBI" id="CHEBI:29035"/>
    </ligand>
</feature>
<reference evidence="11 12" key="1">
    <citation type="journal article" date="2010" name="Stand. Genomic Sci.">
        <title>Non-contiguous finished genome sequence of Aminomonas paucivorans type strain (GLU-3).</title>
        <authorList>
            <person name="Pitluck S."/>
            <person name="Yasawong M."/>
            <person name="Held B."/>
            <person name="Lapidus A."/>
            <person name="Nolan M."/>
            <person name="Copeland A."/>
            <person name="Lucas S."/>
            <person name="Del Rio T.G."/>
            <person name="Tice H."/>
            <person name="Cheng J.F."/>
            <person name="Chertkov O."/>
            <person name="Goodwin L."/>
            <person name="Tapia R."/>
            <person name="Han C."/>
            <person name="Liolios K."/>
            <person name="Ivanova N."/>
            <person name="Mavromatis K."/>
            <person name="Ovchinnikova G."/>
            <person name="Pati A."/>
            <person name="Chen A."/>
            <person name="Palaniappan K."/>
            <person name="Land M."/>
            <person name="Hauser L."/>
            <person name="Chang Y.J."/>
            <person name="Jeffries C.D."/>
            <person name="Pukall R."/>
            <person name="Spring S."/>
            <person name="Rohde M."/>
            <person name="Sikorski J."/>
            <person name="Goker M."/>
            <person name="Woyke T."/>
            <person name="Bristow J."/>
            <person name="Eisen J.A."/>
            <person name="Markowitz V."/>
            <person name="Hugenholtz P."/>
            <person name="Kyrpides N.C."/>
            <person name="Klenk H.P."/>
        </authorList>
    </citation>
    <scope>NUCLEOTIDE SEQUENCE [LARGE SCALE GENOMIC DNA]</scope>
    <source>
        <strain evidence="11 12">DSM 12260</strain>
    </source>
</reference>
<keyword evidence="2" id="KW-1003">Cell membrane</keyword>
<dbReference type="GO" id="GO:0005886">
    <property type="term" value="C:plasma membrane"/>
    <property type="evidence" value="ECO:0007669"/>
    <property type="project" value="UniProtKB-SubCell"/>
</dbReference>
<feature type="transmembrane region" description="Helical" evidence="9">
    <location>
        <begin position="154"/>
        <end position="175"/>
    </location>
</feature>
<feature type="transmembrane region" description="Helical" evidence="9">
    <location>
        <begin position="124"/>
        <end position="142"/>
    </location>
</feature>
<dbReference type="Gene3D" id="3.40.720.10">
    <property type="entry name" value="Alkaline Phosphatase, subunit A"/>
    <property type="match status" value="1"/>
</dbReference>
<dbReference type="SUPFAM" id="SSF53649">
    <property type="entry name" value="Alkaline phosphatase-like"/>
    <property type="match status" value="1"/>
</dbReference>
<dbReference type="PIRSF" id="PIRSF005091">
    <property type="entry name" value="Mmb_sulf_HI1246"/>
    <property type="match status" value="1"/>
</dbReference>
<feature type="domain" description="Sulfatase N-terminal" evidence="10">
    <location>
        <begin position="253"/>
        <end position="543"/>
    </location>
</feature>
<evidence type="ECO:0000313" key="12">
    <source>
        <dbReference type="Proteomes" id="UP000005096"/>
    </source>
</evidence>
<dbReference type="Pfam" id="PF00884">
    <property type="entry name" value="Sulfatase"/>
    <property type="match status" value="1"/>
</dbReference>
<evidence type="ECO:0000256" key="8">
    <source>
        <dbReference type="PIRSR" id="PIRSR005091-3"/>
    </source>
</evidence>
<sequence length="627" mass="68833">MRLRSPRLPGFGEVVLAAFVYLALVLKFFSVNDEVVPGSHLQLASLATTLGAALPFVLLPLLLPRRLRGVGLLGVDLLLTALVLTDLLSFRYYTDLFTLRNLGLSSQVGEVADSVLALLRPEDALLLLDLPLVAGAAAMLALGRSALPVTRRRVGVVLGGSLLALLPFAGQMGLFRLDMPAVVEAMWDRPAMATGMGVLGYHLADLGMVAKDLVTSEAVAAQEEEAVVQWVSRRDRDLPPEDRPQGWGIGARKNLVMIQVEALQQFVLGRTVGGQEITPNLNRFVRECLYFPNAYNQTALGNSADAEFMTNTSLYPSARGVAYTRFAGNRYVSLGTVLRSQGYGTLALHGDRPGFWNRNRMYPALGFDRYVSKNDFKMDEVIGLGLSDRSFLDQSLRILRKEKQPFYAFLVTLTSHYPYNFPELGNRGDLPLGDLQGTLVGDYLRFIHYTDRQLGRFLEGMRACGLLERSVVVLYGDHTAIPSANKGELGTFLKGDMMDPLAWKAQQKIPLMIWVPGGAIRGEKEIATGHMDIAPTVASLLGVRLPVAFGQDLLSAGSGRAVFRNGSFLQGNVWVQPEEGRAVSLKTGQELPFEAYAPILEEVRTSLRFSDLILEQDLLPRICRVLP</sequence>
<keyword evidence="12" id="KW-1185">Reference proteome</keyword>
<evidence type="ECO:0000256" key="4">
    <source>
        <dbReference type="ARBA" id="ARBA00022989"/>
    </source>
</evidence>
<feature type="transmembrane region" description="Helical" evidence="9">
    <location>
        <begin position="70"/>
        <end position="93"/>
    </location>
</feature>
<comment type="subcellular location">
    <subcellularLocation>
        <location evidence="1">Cell membrane</location>
        <topology evidence="1">Multi-pass membrane protein</topology>
    </subcellularLocation>
</comment>
<feature type="binding site" evidence="8">
    <location>
        <position position="477"/>
    </location>
    <ligand>
        <name>Mn(2+)</name>
        <dbReference type="ChEBI" id="CHEBI:29035"/>
    </ligand>
</feature>
<dbReference type="GO" id="GO:0046872">
    <property type="term" value="F:metal ion binding"/>
    <property type="evidence" value="ECO:0007669"/>
    <property type="project" value="UniProtKB-KW"/>
</dbReference>
<dbReference type="InterPro" id="IPR050448">
    <property type="entry name" value="OpgB/LTA_synthase_biosynth"/>
</dbReference>
<evidence type="ECO:0000256" key="9">
    <source>
        <dbReference type="SAM" id="Phobius"/>
    </source>
</evidence>
<dbReference type="InterPro" id="IPR000917">
    <property type="entry name" value="Sulfatase_N"/>
</dbReference>
<dbReference type="AlphaFoldDB" id="E3CYG3"/>
<dbReference type="Proteomes" id="UP000005096">
    <property type="component" value="Chromosome"/>
</dbReference>